<dbReference type="AlphaFoldDB" id="K0RR95"/>
<comment type="caution">
    <text evidence="2">The sequence shown here is derived from an EMBL/GenBank/DDBJ whole genome shotgun (WGS) entry which is preliminary data.</text>
</comment>
<evidence type="ECO:0000313" key="2">
    <source>
        <dbReference type="EMBL" id="EJK54909.1"/>
    </source>
</evidence>
<feature type="compositionally biased region" description="Basic and acidic residues" evidence="1">
    <location>
        <begin position="226"/>
        <end position="236"/>
    </location>
</feature>
<feature type="region of interest" description="Disordered" evidence="1">
    <location>
        <begin position="226"/>
        <end position="326"/>
    </location>
</feature>
<organism evidence="2 3">
    <name type="scientific">Thalassiosira oceanica</name>
    <name type="common">Marine diatom</name>
    <dbReference type="NCBI Taxonomy" id="159749"/>
    <lineage>
        <taxon>Eukaryota</taxon>
        <taxon>Sar</taxon>
        <taxon>Stramenopiles</taxon>
        <taxon>Ochrophyta</taxon>
        <taxon>Bacillariophyta</taxon>
        <taxon>Coscinodiscophyceae</taxon>
        <taxon>Thalassiosirophycidae</taxon>
        <taxon>Thalassiosirales</taxon>
        <taxon>Thalassiosiraceae</taxon>
        <taxon>Thalassiosira</taxon>
    </lineage>
</organism>
<proteinExistence type="predicted"/>
<name>K0RR95_THAOC</name>
<dbReference type="EMBL" id="AGNL01035066">
    <property type="protein sequence ID" value="EJK54909.1"/>
    <property type="molecule type" value="Genomic_DNA"/>
</dbReference>
<feature type="non-terminal residue" evidence="2">
    <location>
        <position position="1"/>
    </location>
</feature>
<dbReference type="Gene3D" id="1.25.40.10">
    <property type="entry name" value="Tetratricopeptide repeat domain"/>
    <property type="match status" value="1"/>
</dbReference>
<feature type="compositionally biased region" description="Basic and acidic residues" evidence="1">
    <location>
        <begin position="408"/>
        <end position="422"/>
    </location>
</feature>
<keyword evidence="3" id="KW-1185">Reference proteome</keyword>
<protein>
    <submittedName>
        <fullName evidence="2">Uncharacterized protein</fullName>
    </submittedName>
</protein>
<dbReference type="SUPFAM" id="SSF81901">
    <property type="entry name" value="HCP-like"/>
    <property type="match status" value="1"/>
</dbReference>
<sequence length="422" mass="45858">VVLGSVHCAPRNPSLFAFDASPCLFGLDHQEEAMCRGEEDQGAPAALHSPGASTGSPLPPVTEEELMNSGHELHERYTCPLCCLPISLPVGNQSIILQRKLRTAAQQDVPRAIELWTEAARLGGLDAHCMLGCAYCDGEGVEEDVARGIQHFQHAAMQGDPESRLMLGAHEHGNGNHQLAVQHWMISVKMGLEGSLNGIKDMFVKGHATKAQYAEALRGYQNALEETKSPQREEAKACFNGSWNGAPPRTLRPPASVESTPGILRRSGRSTRPSRRSPATSRRATEGTVAPEASLEALTDQSTRLPRRSPATSRLGPRAKRDGWPAPSAAALVTAESNSQPVRLAARPPPLIGARRDLRRQRRVIGYLPSLRCESRRRSARRNCSGASSKNNPCAFESHPGNASNLHFGERRERERRAKGTS</sequence>
<feature type="region of interest" description="Disordered" evidence="1">
    <location>
        <begin position="35"/>
        <end position="63"/>
    </location>
</feature>
<reference evidence="2 3" key="1">
    <citation type="journal article" date="2012" name="Genome Biol.">
        <title>Genome and low-iron response of an oceanic diatom adapted to chronic iron limitation.</title>
        <authorList>
            <person name="Lommer M."/>
            <person name="Specht M."/>
            <person name="Roy A.S."/>
            <person name="Kraemer L."/>
            <person name="Andreson R."/>
            <person name="Gutowska M.A."/>
            <person name="Wolf J."/>
            <person name="Bergner S.V."/>
            <person name="Schilhabel M.B."/>
            <person name="Klostermeier U.C."/>
            <person name="Beiko R.G."/>
            <person name="Rosenstiel P."/>
            <person name="Hippler M."/>
            <person name="Laroche J."/>
        </authorList>
    </citation>
    <scope>NUCLEOTIDE SEQUENCE [LARGE SCALE GENOMIC DNA]</scope>
    <source>
        <strain evidence="2 3">CCMP1005</strain>
    </source>
</reference>
<feature type="compositionally biased region" description="Basic residues" evidence="1">
    <location>
        <begin position="266"/>
        <end position="275"/>
    </location>
</feature>
<feature type="region of interest" description="Disordered" evidence="1">
    <location>
        <begin position="377"/>
        <end position="422"/>
    </location>
</feature>
<gene>
    <name evidence="2" type="ORF">THAOC_25420</name>
</gene>
<dbReference type="InterPro" id="IPR011990">
    <property type="entry name" value="TPR-like_helical_dom_sf"/>
</dbReference>
<dbReference type="Proteomes" id="UP000266841">
    <property type="component" value="Unassembled WGS sequence"/>
</dbReference>
<dbReference type="Pfam" id="PF08238">
    <property type="entry name" value="Sel1"/>
    <property type="match status" value="2"/>
</dbReference>
<accession>K0RR95</accession>
<dbReference type="InterPro" id="IPR006597">
    <property type="entry name" value="Sel1-like"/>
</dbReference>
<evidence type="ECO:0000313" key="3">
    <source>
        <dbReference type="Proteomes" id="UP000266841"/>
    </source>
</evidence>
<evidence type="ECO:0000256" key="1">
    <source>
        <dbReference type="SAM" id="MobiDB-lite"/>
    </source>
</evidence>